<keyword evidence="5" id="KW-0479">Metal-binding</keyword>
<keyword evidence="6" id="KW-0436">Ligase</keyword>
<dbReference type="InterPro" id="IPR037171">
    <property type="entry name" value="NagB/RpiA_transferase-like"/>
</dbReference>
<dbReference type="InterPro" id="IPR024185">
    <property type="entry name" value="FTHF_cligase-like_sf"/>
</dbReference>
<keyword evidence="5" id="KW-0460">Magnesium</keyword>
<dbReference type="PANTHER" id="PTHR23407:SF1">
    <property type="entry name" value="5-FORMYLTETRAHYDROFOLATE CYCLO-LIGASE"/>
    <property type="match status" value="1"/>
</dbReference>
<dbReference type="NCBIfam" id="TIGR02727">
    <property type="entry name" value="MTHFS_bact"/>
    <property type="match status" value="1"/>
</dbReference>
<evidence type="ECO:0000256" key="4">
    <source>
        <dbReference type="PIRSR" id="PIRSR006806-1"/>
    </source>
</evidence>
<keyword evidence="2 4" id="KW-0547">Nucleotide-binding</keyword>
<evidence type="ECO:0000256" key="2">
    <source>
        <dbReference type="ARBA" id="ARBA00022741"/>
    </source>
</evidence>
<feature type="binding site" evidence="4">
    <location>
        <position position="56"/>
    </location>
    <ligand>
        <name>substrate</name>
    </ligand>
</feature>
<accession>A0A1I2P7M4</accession>
<evidence type="ECO:0000313" key="6">
    <source>
        <dbReference type="EMBL" id="SFG11079.1"/>
    </source>
</evidence>
<dbReference type="AlphaFoldDB" id="A0A1I2P7M4"/>
<dbReference type="RefSeq" id="WP_245734020.1">
    <property type="nucleotide sequence ID" value="NZ_FOOY01000004.1"/>
</dbReference>
<feature type="binding site" evidence="4">
    <location>
        <position position="51"/>
    </location>
    <ligand>
        <name>substrate</name>
    </ligand>
</feature>
<dbReference type="InterPro" id="IPR002698">
    <property type="entry name" value="FTHF_cligase"/>
</dbReference>
<dbReference type="Pfam" id="PF01812">
    <property type="entry name" value="5-FTHF_cyc-lig"/>
    <property type="match status" value="1"/>
</dbReference>
<evidence type="ECO:0000256" key="3">
    <source>
        <dbReference type="ARBA" id="ARBA00022840"/>
    </source>
</evidence>
<dbReference type="Gene3D" id="3.40.50.10420">
    <property type="entry name" value="NagB/RpiA/CoA transferase-like"/>
    <property type="match status" value="1"/>
</dbReference>
<gene>
    <name evidence="6" type="ORF">SAMN02982927_00713</name>
</gene>
<dbReference type="GO" id="GO:0046872">
    <property type="term" value="F:metal ion binding"/>
    <property type="evidence" value="ECO:0007669"/>
    <property type="project" value="UniProtKB-KW"/>
</dbReference>
<keyword evidence="7" id="KW-1185">Reference proteome</keyword>
<comment type="cofactor">
    <cofactor evidence="5">
        <name>Mg(2+)</name>
        <dbReference type="ChEBI" id="CHEBI:18420"/>
    </cofactor>
</comment>
<dbReference type="GO" id="GO:0030272">
    <property type="term" value="F:5-formyltetrahydrofolate cyclo-ligase activity"/>
    <property type="evidence" value="ECO:0007669"/>
    <property type="project" value="UniProtKB-EC"/>
</dbReference>
<sequence length="193" mass="22453">MSLEKRKLRNQILHEMEKTDDYVFTEKCKKIRNQLFATALWREALTIGVTLSVGREVETMAIITKAWTEQKHVAVPKCNPQNHSLSFYELESFSQLESGFYELMEPNILKTQEVKPDMLDLLIVPGVVFDERGFRIGYGGGYYDRFLTYYKGTTISLLLENQLIHEIPVEAHDQHVDWLVTEQRCFKASEDAE</sequence>
<dbReference type="PIRSF" id="PIRSF006806">
    <property type="entry name" value="FTHF_cligase"/>
    <property type="match status" value="1"/>
</dbReference>
<dbReference type="EC" id="6.3.3.2" evidence="5"/>
<reference evidence="7" key="1">
    <citation type="submission" date="2016-10" db="EMBL/GenBank/DDBJ databases">
        <authorList>
            <person name="Varghese N."/>
            <person name="Submissions S."/>
        </authorList>
    </citation>
    <scope>NUCLEOTIDE SEQUENCE [LARGE SCALE GENOMIC DNA]</scope>
    <source>
        <strain evidence="7">ATCC 700379</strain>
    </source>
</reference>
<dbReference type="SUPFAM" id="SSF100950">
    <property type="entry name" value="NagB/RpiA/CoA transferase-like"/>
    <property type="match status" value="1"/>
</dbReference>
<dbReference type="GO" id="GO:0009396">
    <property type="term" value="P:folic acid-containing compound biosynthetic process"/>
    <property type="evidence" value="ECO:0007669"/>
    <property type="project" value="TreeGrafter"/>
</dbReference>
<keyword evidence="3 4" id="KW-0067">ATP-binding</keyword>
<dbReference type="EMBL" id="FOOY01000004">
    <property type="protein sequence ID" value="SFG11079.1"/>
    <property type="molecule type" value="Genomic_DNA"/>
</dbReference>
<organism evidence="6 7">
    <name type="scientific">Sporolactobacillus nakayamae</name>
    <dbReference type="NCBI Taxonomy" id="269670"/>
    <lineage>
        <taxon>Bacteria</taxon>
        <taxon>Bacillati</taxon>
        <taxon>Bacillota</taxon>
        <taxon>Bacilli</taxon>
        <taxon>Bacillales</taxon>
        <taxon>Sporolactobacillaceae</taxon>
        <taxon>Sporolactobacillus</taxon>
    </lineage>
</organism>
<evidence type="ECO:0000256" key="1">
    <source>
        <dbReference type="ARBA" id="ARBA00010638"/>
    </source>
</evidence>
<name>A0A1I2P7M4_9BACL</name>
<protein>
    <recommendedName>
        <fullName evidence="5">5-formyltetrahydrofolate cyclo-ligase</fullName>
        <ecNumber evidence="5">6.3.3.2</ecNumber>
    </recommendedName>
</protein>
<dbReference type="STRING" id="269670.SAMN02982927_00713"/>
<comment type="similarity">
    <text evidence="1 5">Belongs to the 5-formyltetrahydrofolate cyclo-ligase family.</text>
</comment>
<evidence type="ECO:0000313" key="7">
    <source>
        <dbReference type="Proteomes" id="UP000198752"/>
    </source>
</evidence>
<dbReference type="GO" id="GO:0005524">
    <property type="term" value="F:ATP binding"/>
    <property type="evidence" value="ECO:0007669"/>
    <property type="project" value="UniProtKB-KW"/>
</dbReference>
<proteinExistence type="inferred from homology"/>
<dbReference type="PANTHER" id="PTHR23407">
    <property type="entry name" value="ATPASE INHIBITOR/5-FORMYLTETRAHYDROFOLATE CYCLO-LIGASE"/>
    <property type="match status" value="1"/>
</dbReference>
<feature type="binding site" evidence="4">
    <location>
        <begin position="5"/>
        <end position="9"/>
    </location>
    <ligand>
        <name>ATP</name>
        <dbReference type="ChEBI" id="CHEBI:30616"/>
    </ligand>
</feature>
<evidence type="ECO:0000256" key="5">
    <source>
        <dbReference type="RuleBase" id="RU361279"/>
    </source>
</evidence>
<comment type="catalytic activity">
    <reaction evidence="5">
        <text>(6S)-5-formyl-5,6,7,8-tetrahydrofolate + ATP = (6R)-5,10-methenyltetrahydrofolate + ADP + phosphate</text>
        <dbReference type="Rhea" id="RHEA:10488"/>
        <dbReference type="ChEBI" id="CHEBI:30616"/>
        <dbReference type="ChEBI" id="CHEBI:43474"/>
        <dbReference type="ChEBI" id="CHEBI:57455"/>
        <dbReference type="ChEBI" id="CHEBI:57457"/>
        <dbReference type="ChEBI" id="CHEBI:456216"/>
        <dbReference type="EC" id="6.3.3.2"/>
    </reaction>
</comment>
<dbReference type="GO" id="GO:0035999">
    <property type="term" value="P:tetrahydrofolate interconversion"/>
    <property type="evidence" value="ECO:0007669"/>
    <property type="project" value="TreeGrafter"/>
</dbReference>
<dbReference type="Proteomes" id="UP000198752">
    <property type="component" value="Unassembled WGS sequence"/>
</dbReference>
<feature type="binding site" evidence="4">
    <location>
        <begin position="135"/>
        <end position="143"/>
    </location>
    <ligand>
        <name>ATP</name>
        <dbReference type="ChEBI" id="CHEBI:30616"/>
    </ligand>
</feature>